<dbReference type="Proteomes" id="UP000178367">
    <property type="component" value="Unassembled WGS sequence"/>
</dbReference>
<dbReference type="EMBL" id="MFGB01000017">
    <property type="protein sequence ID" value="OGF26068.1"/>
    <property type="molecule type" value="Genomic_DNA"/>
</dbReference>
<comment type="similarity">
    <text evidence="1">Belongs to the NodU/CmcH family.</text>
</comment>
<dbReference type="Pfam" id="PF16861">
    <property type="entry name" value="Carbam_trans_C"/>
    <property type="match status" value="1"/>
</dbReference>
<dbReference type="Gene3D" id="3.90.870.20">
    <property type="entry name" value="Carbamoyltransferase, C-terminal domain"/>
    <property type="match status" value="1"/>
</dbReference>
<dbReference type="InterPro" id="IPR051338">
    <property type="entry name" value="NodU/CmcH_Carbamoyltrnsfr"/>
</dbReference>
<reference evidence="4 5" key="1">
    <citation type="journal article" date="2016" name="Nat. Commun.">
        <title>Thousands of microbial genomes shed light on interconnected biogeochemical processes in an aquifer system.</title>
        <authorList>
            <person name="Anantharaman K."/>
            <person name="Brown C.T."/>
            <person name="Hug L.A."/>
            <person name="Sharon I."/>
            <person name="Castelle C.J."/>
            <person name="Probst A.J."/>
            <person name="Thomas B.C."/>
            <person name="Singh A."/>
            <person name="Wilkins M.J."/>
            <person name="Karaoz U."/>
            <person name="Brodie E.L."/>
            <person name="Williams K.H."/>
            <person name="Hubbard S.S."/>
            <person name="Banfield J.F."/>
        </authorList>
    </citation>
    <scope>NUCLEOTIDE SEQUENCE [LARGE SCALE GENOMIC DNA]</scope>
</reference>
<dbReference type="InterPro" id="IPR003696">
    <property type="entry name" value="Carbtransf_dom"/>
</dbReference>
<sequence length="590" mass="67868">MKKNNIISIHYGHNASVALMQDGKITFAVSEERFNRIKNSTGFPELSLRYIKDKFASDIDYYVLTQKLPLGYKYLKKSDFKSSAYNSAYSKTEKNISLKTVLKFKLFPDYFYKSAKERFASDAKNINKNDKLEMEEYFSKTLNAEKNKIIYLDHHLCHAHSTLPFLENSKEKTLVFTLDGEGDGLCATVNIFENNEIKTISKINRIHSLGYLYREVTAFMGMKPDEHEFKVMGMAPYAKEKYAETLLPIFENILSLNDKDEFKCKNIPMQLTKYYLRENLTYERFDNIAGAIQKFTENITLEWVKRWILKTGIKKIAVAGGVFMNVKMNQKIAEMPEVECFTVTPSAGDESLVLGGCLYGYKKFCQNNNLDFVVNPVKTYYLGTEYSEGEIKEFLNQNGYFSKHAISKPNNLNKIIAELLAKNEVIARFDGKMEFGARALGNRSILSNPASYENIRIINEMIKNRDFWMPFATSIAEEYAEEYIYNPKRTNGNYMVITYNTTEKASRELVAALHPYDKTSRPQIVNKELSPDYHVIIEEFRKLTGIGGILNTSFNLHGEPNVEGPKDAMHTFEDSGLKYLVMGPYLIQKK</sequence>
<accession>A0A1F5SH67</accession>
<feature type="domain" description="Carbamoyltransferase" evidence="2">
    <location>
        <begin position="10"/>
        <end position="355"/>
    </location>
</feature>
<comment type="caution">
    <text evidence="4">The sequence shown here is derived from an EMBL/GenBank/DDBJ whole genome shotgun (WGS) entry which is preliminary data.</text>
</comment>
<dbReference type="GO" id="GO:0003824">
    <property type="term" value="F:catalytic activity"/>
    <property type="evidence" value="ECO:0007669"/>
    <property type="project" value="InterPro"/>
</dbReference>
<dbReference type="Pfam" id="PF02543">
    <property type="entry name" value="Carbam_trans_N"/>
    <property type="match status" value="1"/>
</dbReference>
<protein>
    <recommendedName>
        <fullName evidence="6">Carbamoyltransferase</fullName>
    </recommendedName>
</protein>
<evidence type="ECO:0000259" key="3">
    <source>
        <dbReference type="Pfam" id="PF16861"/>
    </source>
</evidence>
<evidence type="ECO:0008006" key="6">
    <source>
        <dbReference type="Google" id="ProtNLM"/>
    </source>
</evidence>
<gene>
    <name evidence="4" type="ORF">A2227_02520</name>
</gene>
<name>A0A1F5SH67_9BACT</name>
<evidence type="ECO:0000256" key="1">
    <source>
        <dbReference type="ARBA" id="ARBA00006129"/>
    </source>
</evidence>
<dbReference type="CDD" id="cd24100">
    <property type="entry name" value="ASKHA_NBD_MJ1051-like_N"/>
    <property type="match status" value="1"/>
</dbReference>
<dbReference type="Gene3D" id="3.30.420.40">
    <property type="match status" value="2"/>
</dbReference>
<dbReference type="InterPro" id="IPR043129">
    <property type="entry name" value="ATPase_NBD"/>
</dbReference>
<dbReference type="PANTHER" id="PTHR34847">
    <property type="entry name" value="NODULATION PROTEIN U"/>
    <property type="match status" value="1"/>
</dbReference>
<dbReference type="InterPro" id="IPR031730">
    <property type="entry name" value="Carbam_trans_C"/>
</dbReference>
<evidence type="ECO:0000313" key="5">
    <source>
        <dbReference type="Proteomes" id="UP000178367"/>
    </source>
</evidence>
<evidence type="ECO:0000259" key="2">
    <source>
        <dbReference type="Pfam" id="PF02543"/>
    </source>
</evidence>
<evidence type="ECO:0000313" key="4">
    <source>
        <dbReference type="EMBL" id="OGF26068.1"/>
    </source>
</evidence>
<organism evidence="4 5">
    <name type="scientific">Candidatus Falkowbacteria bacterium RIFOXYA2_FULL_47_19</name>
    <dbReference type="NCBI Taxonomy" id="1797994"/>
    <lineage>
        <taxon>Bacteria</taxon>
        <taxon>Candidatus Falkowiibacteriota</taxon>
    </lineage>
</organism>
<dbReference type="SUPFAM" id="SSF53067">
    <property type="entry name" value="Actin-like ATPase domain"/>
    <property type="match status" value="1"/>
</dbReference>
<dbReference type="PANTHER" id="PTHR34847:SF1">
    <property type="entry name" value="NODULATION PROTEIN U"/>
    <property type="match status" value="1"/>
</dbReference>
<dbReference type="STRING" id="1797994.A2227_02520"/>
<feature type="domain" description="Carbamoyltransferase C-terminal" evidence="3">
    <location>
        <begin position="417"/>
        <end position="589"/>
    </location>
</feature>
<dbReference type="AlphaFoldDB" id="A0A1F5SH67"/>
<proteinExistence type="inferred from homology"/>
<dbReference type="InterPro" id="IPR038152">
    <property type="entry name" value="Carbam_trans_C_sf"/>
</dbReference>